<dbReference type="PROSITE" id="PS51473">
    <property type="entry name" value="GNK2"/>
    <property type="match status" value="2"/>
</dbReference>
<feature type="domain" description="Gnk2-homologous" evidence="3">
    <location>
        <begin position="57"/>
        <end position="160"/>
    </location>
</feature>
<dbReference type="Proteomes" id="UP000324897">
    <property type="component" value="Chromosome 6"/>
</dbReference>
<reference evidence="4 5" key="1">
    <citation type="journal article" date="2019" name="Sci. Rep.">
        <title>A high-quality genome of Eragrostis curvula grass provides insights into Poaceae evolution and supports new strategies to enhance forage quality.</title>
        <authorList>
            <person name="Carballo J."/>
            <person name="Santos B.A.C.M."/>
            <person name="Zappacosta D."/>
            <person name="Garbus I."/>
            <person name="Selva J.P."/>
            <person name="Gallo C.A."/>
            <person name="Diaz A."/>
            <person name="Albertini E."/>
            <person name="Caccamo M."/>
            <person name="Echenique V."/>
        </authorList>
    </citation>
    <scope>NUCLEOTIDE SEQUENCE [LARGE SCALE GENOMIC DNA]</scope>
    <source>
        <strain evidence="5">cv. Victoria</strain>
        <tissue evidence="4">Leaf</tissue>
    </source>
</reference>
<feature type="domain" description="Gnk2-homologous" evidence="3">
    <location>
        <begin position="166"/>
        <end position="275"/>
    </location>
</feature>
<name>A0A5J9WM12_9POAL</name>
<protein>
    <recommendedName>
        <fullName evidence="3">Gnk2-homologous domain-containing protein</fullName>
    </recommendedName>
</protein>
<dbReference type="Gene3D" id="3.30.430.20">
    <property type="entry name" value="Gnk2 domain, C-X8-C-X2-C motif"/>
    <property type="match status" value="2"/>
</dbReference>
<dbReference type="PANTHER" id="PTHR32099:SF102">
    <property type="entry name" value="OS12G0608700 PROTEIN"/>
    <property type="match status" value="1"/>
</dbReference>
<gene>
    <name evidence="4" type="ORF">EJB05_00437</name>
</gene>
<dbReference type="PANTHER" id="PTHR32099">
    <property type="entry name" value="CYSTEINE-RICH REPEAT SECRETORY PROTEIN"/>
    <property type="match status" value="1"/>
</dbReference>
<dbReference type="Pfam" id="PF01657">
    <property type="entry name" value="Stress-antifung"/>
    <property type="match status" value="2"/>
</dbReference>
<organism evidence="4 5">
    <name type="scientific">Eragrostis curvula</name>
    <name type="common">weeping love grass</name>
    <dbReference type="NCBI Taxonomy" id="38414"/>
    <lineage>
        <taxon>Eukaryota</taxon>
        <taxon>Viridiplantae</taxon>
        <taxon>Streptophyta</taxon>
        <taxon>Embryophyta</taxon>
        <taxon>Tracheophyta</taxon>
        <taxon>Spermatophyta</taxon>
        <taxon>Magnoliopsida</taxon>
        <taxon>Liliopsida</taxon>
        <taxon>Poales</taxon>
        <taxon>Poaceae</taxon>
        <taxon>PACMAD clade</taxon>
        <taxon>Chloridoideae</taxon>
        <taxon>Eragrostideae</taxon>
        <taxon>Eragrostidinae</taxon>
        <taxon>Eragrostis</taxon>
    </lineage>
</organism>
<keyword evidence="5" id="KW-1185">Reference proteome</keyword>
<dbReference type="AlphaFoldDB" id="A0A5J9WM12"/>
<evidence type="ECO:0000313" key="5">
    <source>
        <dbReference type="Proteomes" id="UP000324897"/>
    </source>
</evidence>
<dbReference type="InterPro" id="IPR002902">
    <property type="entry name" value="GNK2"/>
</dbReference>
<dbReference type="InterPro" id="IPR038408">
    <property type="entry name" value="GNK2_sf"/>
</dbReference>
<sequence>MFSSISTLMTVKQATDANGVHVDPASAVCRRRPAWCLLAVLLLAVVRTSLAEPPVYTPFPARCSTDNNFTAGSTYQVNIDKLVHRLRDGAASNESFFYTTHGEKPDMAFGLVMCYADYTWENCLFCLDHAVAWVGAGCPYSRNVSVNYDRCLLRYSDKPFFGGLDLTLTAWVRSLTNATDAAGMNVVRLNLVGRLSCEAAGSPRRFAYGNHSYVDSTGKSQVMYALAQCRRDLEYGECNGCLNHVREVLEQELPSDTAGYLLGYSCYVRYNLTGPMEIIQPPSLG</sequence>
<proteinExistence type="predicted"/>
<comment type="caution">
    <text evidence="4">The sequence shown here is derived from an EMBL/GenBank/DDBJ whole genome shotgun (WGS) entry which is preliminary data.</text>
</comment>
<keyword evidence="1" id="KW-0732">Signal</keyword>
<dbReference type="OrthoDB" id="691790at2759"/>
<dbReference type="EMBL" id="RWGY01000002">
    <property type="protein sequence ID" value="TVU49143.1"/>
    <property type="molecule type" value="Genomic_DNA"/>
</dbReference>
<accession>A0A5J9WM12</accession>
<evidence type="ECO:0000259" key="3">
    <source>
        <dbReference type="PROSITE" id="PS51473"/>
    </source>
</evidence>
<dbReference type="Gramene" id="TVU49143">
    <property type="protein sequence ID" value="TVU49143"/>
    <property type="gene ID" value="EJB05_00437"/>
</dbReference>
<evidence type="ECO:0000256" key="1">
    <source>
        <dbReference type="ARBA" id="ARBA00022729"/>
    </source>
</evidence>
<dbReference type="CDD" id="cd23509">
    <property type="entry name" value="Gnk2-like"/>
    <property type="match status" value="2"/>
</dbReference>
<keyword evidence="2" id="KW-0677">Repeat</keyword>
<evidence type="ECO:0000313" key="4">
    <source>
        <dbReference type="EMBL" id="TVU49143.1"/>
    </source>
</evidence>
<evidence type="ECO:0000256" key="2">
    <source>
        <dbReference type="ARBA" id="ARBA00022737"/>
    </source>
</evidence>
<feature type="non-terminal residue" evidence="4">
    <location>
        <position position="1"/>
    </location>
</feature>